<dbReference type="OrthoDB" id="420380at2759"/>
<dbReference type="InterPro" id="IPR045054">
    <property type="entry name" value="P4HA-like"/>
</dbReference>
<dbReference type="PANTHER" id="PTHR10869">
    <property type="entry name" value="PROLYL 4-HYDROXYLASE ALPHA SUBUNIT"/>
    <property type="match status" value="1"/>
</dbReference>
<name>A0A8K0R7Q7_9PLEO</name>
<comment type="caution">
    <text evidence="3">The sequence shown here is derived from an EMBL/GenBank/DDBJ whole genome shotgun (WGS) entry which is preliminary data.</text>
</comment>
<accession>A0A8K0R7Q7</accession>
<evidence type="ECO:0000256" key="1">
    <source>
        <dbReference type="ARBA" id="ARBA00022723"/>
    </source>
</evidence>
<dbReference type="AlphaFoldDB" id="A0A8K0R7Q7"/>
<organism evidence="3 4">
    <name type="scientific">Paraphoma chrysanthemicola</name>
    <dbReference type="NCBI Taxonomy" id="798071"/>
    <lineage>
        <taxon>Eukaryota</taxon>
        <taxon>Fungi</taxon>
        <taxon>Dikarya</taxon>
        <taxon>Ascomycota</taxon>
        <taxon>Pezizomycotina</taxon>
        <taxon>Dothideomycetes</taxon>
        <taxon>Pleosporomycetidae</taxon>
        <taxon>Pleosporales</taxon>
        <taxon>Pleosporineae</taxon>
        <taxon>Phaeosphaeriaceae</taxon>
        <taxon>Paraphoma</taxon>
    </lineage>
</organism>
<dbReference type="PANTHER" id="PTHR10869:SF242">
    <property type="entry name" value="PROLYL 4-HYDROXYLASE ALPHA SUBUNIT DOMAIN-CONTAINING PROTEIN"/>
    <property type="match status" value="1"/>
</dbReference>
<evidence type="ECO:0000313" key="4">
    <source>
        <dbReference type="Proteomes" id="UP000813461"/>
    </source>
</evidence>
<evidence type="ECO:0008006" key="5">
    <source>
        <dbReference type="Google" id="ProtNLM"/>
    </source>
</evidence>
<sequence>MAFASISSPSAKWVILCALMPILFAVLLPLGFTASEASLPSITTRIISTDPLIIHIANFITGPEIEHLLRLGEDNFTDSMVVHENGSEIVDQERTSSTAFLPGKDSVVERVTARASEFQGYTSMKQHESLQLTRYRAGQQYKPHWDWFPVPERQIVQGVVQDSQSWASIGQKKTYGGALSLIVKIKEVSPLNQYQEMLYSGGTFALEAKGMNELFTQGYLQKRELKLD</sequence>
<evidence type="ECO:0000313" key="3">
    <source>
        <dbReference type="EMBL" id="KAH7088888.1"/>
    </source>
</evidence>
<dbReference type="GO" id="GO:0005783">
    <property type="term" value="C:endoplasmic reticulum"/>
    <property type="evidence" value="ECO:0007669"/>
    <property type="project" value="TreeGrafter"/>
</dbReference>
<reference evidence="3" key="1">
    <citation type="journal article" date="2021" name="Nat. Commun.">
        <title>Genetic determinants of endophytism in the Arabidopsis root mycobiome.</title>
        <authorList>
            <person name="Mesny F."/>
            <person name="Miyauchi S."/>
            <person name="Thiergart T."/>
            <person name="Pickel B."/>
            <person name="Atanasova L."/>
            <person name="Karlsson M."/>
            <person name="Huettel B."/>
            <person name="Barry K.W."/>
            <person name="Haridas S."/>
            <person name="Chen C."/>
            <person name="Bauer D."/>
            <person name="Andreopoulos W."/>
            <person name="Pangilinan J."/>
            <person name="LaButti K."/>
            <person name="Riley R."/>
            <person name="Lipzen A."/>
            <person name="Clum A."/>
            <person name="Drula E."/>
            <person name="Henrissat B."/>
            <person name="Kohler A."/>
            <person name="Grigoriev I.V."/>
            <person name="Martin F.M."/>
            <person name="Hacquard S."/>
        </authorList>
    </citation>
    <scope>NUCLEOTIDE SEQUENCE</scope>
    <source>
        <strain evidence="3">MPI-SDFR-AT-0120</strain>
    </source>
</reference>
<proteinExistence type="predicted"/>
<dbReference type="GO" id="GO:0046872">
    <property type="term" value="F:metal ion binding"/>
    <property type="evidence" value="ECO:0007669"/>
    <property type="project" value="UniProtKB-KW"/>
</dbReference>
<protein>
    <recommendedName>
        <fullName evidence="5">Prolyl 4-hydroxylase alpha subunit domain-containing protein</fullName>
    </recommendedName>
</protein>
<keyword evidence="4" id="KW-1185">Reference proteome</keyword>
<dbReference type="Gene3D" id="2.60.120.620">
    <property type="entry name" value="q2cbj1_9rhob like domain"/>
    <property type="match status" value="1"/>
</dbReference>
<dbReference type="EMBL" id="JAGMVJ010000007">
    <property type="protein sequence ID" value="KAH7088888.1"/>
    <property type="molecule type" value="Genomic_DNA"/>
</dbReference>
<dbReference type="GO" id="GO:0004656">
    <property type="term" value="F:procollagen-proline 4-dioxygenase activity"/>
    <property type="evidence" value="ECO:0007669"/>
    <property type="project" value="TreeGrafter"/>
</dbReference>
<keyword evidence="2" id="KW-0408">Iron</keyword>
<evidence type="ECO:0000256" key="2">
    <source>
        <dbReference type="ARBA" id="ARBA00023004"/>
    </source>
</evidence>
<gene>
    <name evidence="3" type="ORF">FB567DRAFT_547729</name>
</gene>
<keyword evidence="1" id="KW-0479">Metal-binding</keyword>
<dbReference type="Proteomes" id="UP000813461">
    <property type="component" value="Unassembled WGS sequence"/>
</dbReference>